<evidence type="ECO:0000256" key="1">
    <source>
        <dbReference type="SAM" id="MobiDB-lite"/>
    </source>
</evidence>
<evidence type="ECO:0000313" key="4">
    <source>
        <dbReference type="EMBL" id="TNC43175.1"/>
    </source>
</evidence>
<dbReference type="EMBL" id="VDFR01000102">
    <property type="protein sequence ID" value="TNC41809.1"/>
    <property type="molecule type" value="Genomic_DNA"/>
</dbReference>
<reference evidence="4 5" key="1">
    <citation type="submission" date="2019-05" db="EMBL/GenBank/DDBJ databases">
        <title>Mumia sp. nov., isolated from the intestinal contents of plateau pika (Ochotona curzoniae) in the Qinghai-Tibet plateau of China.</title>
        <authorList>
            <person name="Tian Z."/>
        </authorList>
    </citation>
    <scope>NUCLEOTIDE SEQUENCE [LARGE SCALE GENOMIC DNA]</scope>
    <source>
        <strain evidence="5">527</strain>
        <strain evidence="4">Z527</strain>
    </source>
</reference>
<comment type="caution">
    <text evidence="4">The sequence shown here is derived from an EMBL/GenBank/DDBJ whole genome shotgun (WGS) entry which is preliminary data.</text>
</comment>
<protein>
    <recommendedName>
        <fullName evidence="2">4Fe-4S Wbl-type domain-containing protein</fullName>
    </recommendedName>
</protein>
<evidence type="ECO:0000259" key="2">
    <source>
        <dbReference type="PROSITE" id="PS51674"/>
    </source>
</evidence>
<dbReference type="EMBL" id="VDFR01000084">
    <property type="protein sequence ID" value="TNC43175.1"/>
    <property type="molecule type" value="Genomic_DNA"/>
</dbReference>
<dbReference type="OrthoDB" id="3744914at2"/>
<feature type="region of interest" description="Disordered" evidence="1">
    <location>
        <begin position="153"/>
        <end position="176"/>
    </location>
</feature>
<dbReference type="RefSeq" id="WP_139087929.1">
    <property type="nucleotide sequence ID" value="NZ_VDFR01000084.1"/>
</dbReference>
<accession>A0A5C4MGR7</accession>
<dbReference type="Pfam" id="PF02467">
    <property type="entry name" value="Whib"/>
    <property type="match status" value="1"/>
</dbReference>
<dbReference type="Proteomes" id="UP000306740">
    <property type="component" value="Unassembled WGS sequence"/>
</dbReference>
<dbReference type="AlphaFoldDB" id="A0A5C4MGR7"/>
<feature type="compositionally biased region" description="Basic and acidic residues" evidence="1">
    <location>
        <begin position="154"/>
        <end position="168"/>
    </location>
</feature>
<name>A0A5C4MGR7_9ACTN</name>
<feature type="region of interest" description="Disordered" evidence="1">
    <location>
        <begin position="189"/>
        <end position="211"/>
    </location>
</feature>
<dbReference type="PROSITE" id="PS51674">
    <property type="entry name" value="4FE4S_WBL"/>
    <property type="match status" value="1"/>
</dbReference>
<evidence type="ECO:0000313" key="3">
    <source>
        <dbReference type="EMBL" id="TNC41809.1"/>
    </source>
</evidence>
<organism evidence="4 5">
    <name type="scientific">Mumia zhuanghuii</name>
    <dbReference type="NCBI Taxonomy" id="2585211"/>
    <lineage>
        <taxon>Bacteria</taxon>
        <taxon>Bacillati</taxon>
        <taxon>Actinomycetota</taxon>
        <taxon>Actinomycetes</taxon>
        <taxon>Propionibacteriales</taxon>
        <taxon>Nocardioidaceae</taxon>
        <taxon>Mumia</taxon>
    </lineage>
</organism>
<sequence length="211" mass="22871">MHIVSDRRQVDAHTDVVPACATMPDVYDTLSEPLEDMSRSGESWDAWLSAHAKAREACAACPLLAQCLYRAVVDGEVAGYAACTSSEDRAEMRTRLGITLTAPDIDRIAGVRTAGSPVDHESILAARRLYPRDTFAQLAERLGCSLSTVKRHLREASSRPRPSAPERRRTTRPTVDEVLDVFDEVVSTSVTGRTAPSAAPDTVHPPCSLSA</sequence>
<dbReference type="InterPro" id="IPR034768">
    <property type="entry name" value="4FE4S_WBL"/>
</dbReference>
<gene>
    <name evidence="4" type="ORF">FHE65_18955</name>
    <name evidence="3" type="ORF">FHE65_21855</name>
</gene>
<proteinExistence type="predicted"/>
<evidence type="ECO:0000313" key="5">
    <source>
        <dbReference type="Proteomes" id="UP000306740"/>
    </source>
</evidence>
<feature type="domain" description="4Fe-4S Wbl-type" evidence="2">
    <location>
        <begin position="19"/>
        <end position="91"/>
    </location>
</feature>